<evidence type="ECO:0000313" key="10">
    <source>
        <dbReference type="Proteomes" id="UP000191056"/>
    </source>
</evidence>
<keyword evidence="4 6" id="KW-1133">Transmembrane helix</keyword>
<dbReference type="InterPro" id="IPR010343">
    <property type="entry name" value="ArAE_1"/>
</dbReference>
<dbReference type="Pfam" id="PF11728">
    <property type="entry name" value="ArAE_1_C"/>
    <property type="match status" value="1"/>
</dbReference>
<evidence type="ECO:0000256" key="3">
    <source>
        <dbReference type="ARBA" id="ARBA00022692"/>
    </source>
</evidence>
<dbReference type="Proteomes" id="UP000265930">
    <property type="component" value="Unassembled WGS sequence"/>
</dbReference>
<feature type="transmembrane region" description="Helical" evidence="6">
    <location>
        <begin position="62"/>
        <end position="89"/>
    </location>
</feature>
<gene>
    <name evidence="8" type="ORF">CLCHR_33190</name>
    <name evidence="9" type="ORF">D2A34_00710</name>
</gene>
<feature type="transmembrane region" description="Helical" evidence="6">
    <location>
        <begin position="12"/>
        <end position="42"/>
    </location>
</feature>
<comment type="subcellular location">
    <subcellularLocation>
        <location evidence="1">Cell membrane</location>
        <topology evidence="1">Multi-pass membrane protein</topology>
    </subcellularLocation>
</comment>
<dbReference type="Pfam" id="PF06081">
    <property type="entry name" value="ArAE_1"/>
    <property type="match status" value="1"/>
</dbReference>
<dbReference type="EMBL" id="MZGT01000047">
    <property type="protein sequence ID" value="OPJ59738.1"/>
    <property type="molecule type" value="Genomic_DNA"/>
</dbReference>
<protein>
    <submittedName>
        <fullName evidence="9">Aromatic acid exporter family protein</fullName>
    </submittedName>
</protein>
<evidence type="ECO:0000256" key="2">
    <source>
        <dbReference type="ARBA" id="ARBA00022475"/>
    </source>
</evidence>
<evidence type="ECO:0000259" key="7">
    <source>
        <dbReference type="Pfam" id="PF11728"/>
    </source>
</evidence>
<evidence type="ECO:0000313" key="8">
    <source>
        <dbReference type="EMBL" id="OPJ59738.1"/>
    </source>
</evidence>
<dbReference type="AlphaFoldDB" id="A0A1V4IIA8"/>
<evidence type="ECO:0000256" key="6">
    <source>
        <dbReference type="SAM" id="Phobius"/>
    </source>
</evidence>
<comment type="caution">
    <text evidence="8">The sequence shown here is derived from an EMBL/GenBank/DDBJ whole genome shotgun (WGS) entry which is preliminary data.</text>
</comment>
<feature type="transmembrane region" description="Helical" evidence="6">
    <location>
        <begin position="128"/>
        <end position="146"/>
    </location>
</feature>
<dbReference type="InterPro" id="IPR052984">
    <property type="entry name" value="UPF0421"/>
</dbReference>
<reference evidence="8 10" key="1">
    <citation type="submission" date="2017-03" db="EMBL/GenBank/DDBJ databases">
        <title>Genome sequence of Clostridium chromiireducens DSM 23318.</title>
        <authorList>
            <person name="Poehlein A."/>
            <person name="Daniel R."/>
        </authorList>
    </citation>
    <scope>NUCLEOTIDE SEQUENCE [LARGE SCALE GENOMIC DNA]</scope>
    <source>
        <strain evidence="8 10">DSM 23318</strain>
    </source>
</reference>
<evidence type="ECO:0000256" key="4">
    <source>
        <dbReference type="ARBA" id="ARBA00022989"/>
    </source>
</evidence>
<keyword evidence="5 6" id="KW-0472">Membrane</keyword>
<dbReference type="PANTHER" id="PTHR40064:SF1">
    <property type="entry name" value="MEMBRANE PROTEIN"/>
    <property type="match status" value="1"/>
</dbReference>
<dbReference type="OrthoDB" id="357521at2"/>
<evidence type="ECO:0000313" key="9">
    <source>
        <dbReference type="EMBL" id="RII35924.1"/>
    </source>
</evidence>
<evidence type="ECO:0000256" key="1">
    <source>
        <dbReference type="ARBA" id="ARBA00004651"/>
    </source>
</evidence>
<organism evidence="8 10">
    <name type="scientific">Clostridium chromiireducens</name>
    <dbReference type="NCBI Taxonomy" id="225345"/>
    <lineage>
        <taxon>Bacteria</taxon>
        <taxon>Bacillati</taxon>
        <taxon>Bacillota</taxon>
        <taxon>Clostridia</taxon>
        <taxon>Eubacteriales</taxon>
        <taxon>Clostridiaceae</taxon>
        <taxon>Clostridium</taxon>
    </lineage>
</organism>
<keyword evidence="2" id="KW-1003">Cell membrane</keyword>
<accession>A0A1V4IIA8</accession>
<dbReference type="EMBL" id="QXDJ01000001">
    <property type="protein sequence ID" value="RII35924.1"/>
    <property type="molecule type" value="Genomic_DNA"/>
</dbReference>
<keyword evidence="10" id="KW-1185">Reference proteome</keyword>
<evidence type="ECO:0000256" key="5">
    <source>
        <dbReference type="ARBA" id="ARBA00023136"/>
    </source>
</evidence>
<evidence type="ECO:0000313" key="11">
    <source>
        <dbReference type="Proteomes" id="UP000265930"/>
    </source>
</evidence>
<sequence length="329" mass="37912">MIKYLQSKTVKMALSATIAIIVSNYIGLQFGVTSGIIAILSIQDTKKEALQVGGRRIITSTLAIFLSFIIYLLLGSNPIVFGLFLLIFIPIAQMIKMSEGIAVGAVLSTHLLISNDINLFWVINEAKLTVVGIGVAIMFNLYTASLEDEFEKNKHRIEEYYRAILSDMAVTLITQAVPVYEQEILATVENLVEKSKAMAQLINNNNLFKKNGYYINYIEMRILQLDTMKRMKRHFSRFYMTYDQTKILSEFTNDVAMNLHEDNDCLELIEKLNFLRRDYASMELPKNRDEFENRALLFQFLNDLEDFLIIKKEFKQSFKNIVSDYRVPQ</sequence>
<dbReference type="STRING" id="225345.CLCHR_33190"/>
<dbReference type="RefSeq" id="WP_079440911.1">
    <property type="nucleotide sequence ID" value="NZ_MZGT01000047.1"/>
</dbReference>
<name>A0A1V4IIA8_9CLOT</name>
<dbReference type="PANTHER" id="PTHR40064">
    <property type="entry name" value="MEMBRANE PROTEIN-RELATED"/>
    <property type="match status" value="1"/>
</dbReference>
<reference evidence="9 11" key="2">
    <citation type="submission" date="2018-08" db="EMBL/GenBank/DDBJ databases">
        <title>Genome of Clostridium chromiireducens C1, DSM12136.</title>
        <authorList>
            <person name="Xing M."/>
            <person name="Wei Y."/>
            <person name="Ang E.L."/>
            <person name="Zhao H."/>
            <person name="Zhang Y."/>
        </authorList>
    </citation>
    <scope>NUCLEOTIDE SEQUENCE [LARGE SCALE GENOMIC DNA]</scope>
    <source>
        <strain evidence="9 11">C1</strain>
    </source>
</reference>
<proteinExistence type="predicted"/>
<dbReference type="GO" id="GO:0005886">
    <property type="term" value="C:plasma membrane"/>
    <property type="evidence" value="ECO:0007669"/>
    <property type="project" value="UniProtKB-SubCell"/>
</dbReference>
<feature type="domain" description="Putative aromatic acid exporter C-terminal" evidence="7">
    <location>
        <begin position="147"/>
        <end position="312"/>
    </location>
</feature>
<dbReference type="Proteomes" id="UP000191056">
    <property type="component" value="Unassembled WGS sequence"/>
</dbReference>
<keyword evidence="3 6" id="KW-0812">Transmembrane</keyword>
<dbReference type="InterPro" id="IPR038323">
    <property type="entry name" value="ArAE_1_C_sf"/>
</dbReference>
<dbReference type="InterPro" id="IPR021062">
    <property type="entry name" value="ArAE_1_C"/>
</dbReference>
<dbReference type="Gene3D" id="1.20.120.940">
    <property type="entry name" value="Putative aromatic acid exporter, C-terminal domain"/>
    <property type="match status" value="1"/>
</dbReference>
<feature type="transmembrane region" description="Helical" evidence="6">
    <location>
        <begin position="101"/>
        <end position="122"/>
    </location>
</feature>